<keyword evidence="4" id="KW-1185">Reference proteome</keyword>
<evidence type="ECO:0000259" key="1">
    <source>
        <dbReference type="Pfam" id="PF07748"/>
    </source>
</evidence>
<dbReference type="GO" id="GO:0006013">
    <property type="term" value="P:mannose metabolic process"/>
    <property type="evidence" value="ECO:0007669"/>
    <property type="project" value="InterPro"/>
</dbReference>
<feature type="domain" description="Glycosyl hydrolase family 38 C-terminal" evidence="1">
    <location>
        <begin position="143"/>
        <end position="261"/>
    </location>
</feature>
<accession>A0A5N5SWT8</accession>
<dbReference type="PANTHER" id="PTHR11607">
    <property type="entry name" value="ALPHA-MANNOSIDASE"/>
    <property type="match status" value="1"/>
</dbReference>
<dbReference type="Proteomes" id="UP000326759">
    <property type="component" value="Unassembled WGS sequence"/>
</dbReference>
<dbReference type="Pfam" id="PF17677">
    <property type="entry name" value="Glyco_hydro38C2"/>
    <property type="match status" value="1"/>
</dbReference>
<dbReference type="Pfam" id="PF07748">
    <property type="entry name" value="Glyco_hydro_38C"/>
    <property type="match status" value="1"/>
</dbReference>
<dbReference type="OrthoDB" id="2016903at2759"/>
<dbReference type="PANTHER" id="PTHR11607:SF3">
    <property type="entry name" value="LYSOSOMAL ALPHA-MANNOSIDASE"/>
    <property type="match status" value="1"/>
</dbReference>
<dbReference type="InterPro" id="IPR050843">
    <property type="entry name" value="Glycosyl_Hydrlase_38"/>
</dbReference>
<feature type="non-terminal residue" evidence="3">
    <location>
        <position position="1"/>
    </location>
</feature>
<sequence length="368" mass="42044">NVYNSIGRPKSFYVRVPVEDSLNYTVQDQRGNFLESQVVPLPVQILNLPGRTSNLGYDLVFYAENIPALGALQYLVEVDSEDSSRKRSSVQSRKMETLIGKDTVVENKKLKLTLDGNTNKLKSFGIKIENNVRSELLGKLECPLVEEIHQEWASWVTQIIRTYQDKDYIEIEWLVGPIPISDSVGKEIVNVLEWGDFATDDTFYTDANGREMIKRVKDYRETWDLSLETESVSRNYYPVTAKFILHSVNGQGSAALLNDRGQKSGLAAPLPDNIHLLTLEPWSSSGTWLLRLENFYESLFSDWTVSNIRELVLGANAYKEDVVRYQWNVESEEIIHKAKEEKKIKASEAVYSFSPMQIRTFLVDVTQN</sequence>
<proteinExistence type="predicted"/>
<dbReference type="GO" id="GO:0004559">
    <property type="term" value="F:alpha-mannosidase activity"/>
    <property type="evidence" value="ECO:0007669"/>
    <property type="project" value="InterPro"/>
</dbReference>
<dbReference type="Gene3D" id="2.70.98.30">
    <property type="entry name" value="Golgi alpha-mannosidase II, domain 4"/>
    <property type="match status" value="1"/>
</dbReference>
<comment type="caution">
    <text evidence="3">The sequence shown here is derived from an EMBL/GenBank/DDBJ whole genome shotgun (WGS) entry which is preliminary data.</text>
</comment>
<evidence type="ECO:0000313" key="4">
    <source>
        <dbReference type="Proteomes" id="UP000326759"/>
    </source>
</evidence>
<dbReference type="AlphaFoldDB" id="A0A5N5SWT8"/>
<dbReference type="EMBL" id="SEYY01019102">
    <property type="protein sequence ID" value="KAB7498671.1"/>
    <property type="molecule type" value="Genomic_DNA"/>
</dbReference>
<dbReference type="GO" id="GO:0030246">
    <property type="term" value="F:carbohydrate binding"/>
    <property type="evidence" value="ECO:0007669"/>
    <property type="project" value="InterPro"/>
</dbReference>
<dbReference type="GO" id="GO:0005764">
    <property type="term" value="C:lysosome"/>
    <property type="evidence" value="ECO:0007669"/>
    <property type="project" value="TreeGrafter"/>
</dbReference>
<feature type="domain" description="Glycosyl hydrolases family 38 C-terminal" evidence="2">
    <location>
        <begin position="273"/>
        <end position="361"/>
    </location>
</feature>
<dbReference type="InterPro" id="IPR013780">
    <property type="entry name" value="Glyco_hydro_b"/>
</dbReference>
<evidence type="ECO:0008006" key="5">
    <source>
        <dbReference type="Google" id="ProtNLM"/>
    </source>
</evidence>
<dbReference type="SUPFAM" id="SSF74650">
    <property type="entry name" value="Galactose mutarotase-like"/>
    <property type="match status" value="1"/>
</dbReference>
<dbReference type="InterPro" id="IPR011013">
    <property type="entry name" value="Gal_mutarotase_sf_dom"/>
</dbReference>
<dbReference type="InterPro" id="IPR041147">
    <property type="entry name" value="GH38_C"/>
</dbReference>
<dbReference type="InterPro" id="IPR011682">
    <property type="entry name" value="Glyco_hydro_38_C"/>
</dbReference>
<evidence type="ECO:0000259" key="2">
    <source>
        <dbReference type="Pfam" id="PF17677"/>
    </source>
</evidence>
<name>A0A5N5SWT8_9CRUS</name>
<protein>
    <recommendedName>
        <fullName evidence="5">Lysosomal alpha-mannosidase</fullName>
    </recommendedName>
</protein>
<evidence type="ECO:0000313" key="3">
    <source>
        <dbReference type="EMBL" id="KAB7498671.1"/>
    </source>
</evidence>
<gene>
    <name evidence="3" type="ORF">Anas_06484</name>
</gene>
<reference evidence="3 4" key="1">
    <citation type="journal article" date="2019" name="PLoS Biol.">
        <title>Sex chromosomes control vertical transmission of feminizing Wolbachia symbionts in an isopod.</title>
        <authorList>
            <person name="Becking T."/>
            <person name="Chebbi M.A."/>
            <person name="Giraud I."/>
            <person name="Moumen B."/>
            <person name="Laverre T."/>
            <person name="Caubet Y."/>
            <person name="Peccoud J."/>
            <person name="Gilbert C."/>
            <person name="Cordaux R."/>
        </authorList>
    </citation>
    <scope>NUCLEOTIDE SEQUENCE [LARGE SCALE GENOMIC DNA]</scope>
    <source>
        <strain evidence="3">ANa2</strain>
        <tissue evidence="3">Whole body excluding digestive tract and cuticle</tissue>
    </source>
</reference>
<organism evidence="3 4">
    <name type="scientific">Armadillidium nasatum</name>
    <dbReference type="NCBI Taxonomy" id="96803"/>
    <lineage>
        <taxon>Eukaryota</taxon>
        <taxon>Metazoa</taxon>
        <taxon>Ecdysozoa</taxon>
        <taxon>Arthropoda</taxon>
        <taxon>Crustacea</taxon>
        <taxon>Multicrustacea</taxon>
        <taxon>Malacostraca</taxon>
        <taxon>Eumalacostraca</taxon>
        <taxon>Peracarida</taxon>
        <taxon>Isopoda</taxon>
        <taxon>Oniscidea</taxon>
        <taxon>Crinocheta</taxon>
        <taxon>Armadillidiidae</taxon>
        <taxon>Armadillidium</taxon>
    </lineage>
</organism>
<dbReference type="Gene3D" id="2.60.40.1180">
    <property type="entry name" value="Golgi alpha-mannosidase II"/>
    <property type="match status" value="1"/>
</dbReference>